<evidence type="ECO:0000313" key="2">
    <source>
        <dbReference type="EMBL" id="CAA9252715.1"/>
    </source>
</evidence>
<organism evidence="2">
    <name type="scientific">uncultured Acidimicrobiales bacterium</name>
    <dbReference type="NCBI Taxonomy" id="310071"/>
    <lineage>
        <taxon>Bacteria</taxon>
        <taxon>Bacillati</taxon>
        <taxon>Actinomycetota</taxon>
        <taxon>Acidimicrobiia</taxon>
        <taxon>Acidimicrobiales</taxon>
        <taxon>environmental samples</taxon>
    </lineage>
</organism>
<feature type="compositionally biased region" description="Low complexity" evidence="1">
    <location>
        <begin position="197"/>
        <end position="208"/>
    </location>
</feature>
<feature type="compositionally biased region" description="Basic and acidic residues" evidence="1">
    <location>
        <begin position="92"/>
        <end position="106"/>
    </location>
</feature>
<feature type="compositionally biased region" description="Basic residues" evidence="1">
    <location>
        <begin position="133"/>
        <end position="143"/>
    </location>
</feature>
<sequence>APEPSPGPAPRRRARGADGRGLPAGRHRSQPRVRAGRGRRLPRPDGQREDRSAGLGGQGAGLRRQRLGELADPGGGDGASGRAPAVAAADRVPARRDHVGAADRAPEGGVRPAPSGGRAPRHPQRLVPLGSCCRRRSHRRGNRHRDAPARSSPLAVGGPGRGLRRPHGAEPDLSRGPLALRRGGRHVPGCDPGGRLAGAAPGTTGAPAIEDQSRRNGIDGGRPGRGGVV</sequence>
<feature type="non-terminal residue" evidence="2">
    <location>
        <position position="229"/>
    </location>
</feature>
<feature type="region of interest" description="Disordered" evidence="1">
    <location>
        <begin position="1"/>
        <end position="229"/>
    </location>
</feature>
<feature type="compositionally biased region" description="Basic and acidic residues" evidence="1">
    <location>
        <begin position="42"/>
        <end position="52"/>
    </location>
</feature>
<accession>A0A6J4IHN8</accession>
<dbReference type="AlphaFoldDB" id="A0A6J4IHN8"/>
<feature type="compositionally biased region" description="Basic residues" evidence="1">
    <location>
        <begin position="25"/>
        <end position="41"/>
    </location>
</feature>
<feature type="compositionally biased region" description="Low complexity" evidence="1">
    <location>
        <begin position="82"/>
        <end position="91"/>
    </location>
</feature>
<gene>
    <name evidence="2" type="ORF">AVDCRST_MAG10-2253</name>
</gene>
<name>A0A6J4IHN8_9ACTN</name>
<protein>
    <submittedName>
        <fullName evidence="2">Uncharacterized protein</fullName>
    </submittedName>
</protein>
<feature type="non-terminal residue" evidence="2">
    <location>
        <position position="1"/>
    </location>
</feature>
<feature type="compositionally biased region" description="Gly residues" evidence="1">
    <location>
        <begin position="218"/>
        <end position="229"/>
    </location>
</feature>
<reference evidence="2" key="1">
    <citation type="submission" date="2020-02" db="EMBL/GenBank/DDBJ databases">
        <authorList>
            <person name="Meier V. D."/>
        </authorList>
    </citation>
    <scope>NUCLEOTIDE SEQUENCE</scope>
    <source>
        <strain evidence="2">AVDCRST_MAG10</strain>
    </source>
</reference>
<dbReference type="EMBL" id="CADCTB010000144">
    <property type="protein sequence ID" value="CAA9252715.1"/>
    <property type="molecule type" value="Genomic_DNA"/>
</dbReference>
<evidence type="ECO:0000256" key="1">
    <source>
        <dbReference type="SAM" id="MobiDB-lite"/>
    </source>
</evidence>
<proteinExistence type="predicted"/>